<gene>
    <name evidence="2" type="ORF">HNR72_003063</name>
</gene>
<protein>
    <submittedName>
        <fullName evidence="2">Uncharacterized protein</fullName>
    </submittedName>
</protein>
<feature type="region of interest" description="Disordered" evidence="1">
    <location>
        <begin position="1"/>
        <end position="58"/>
    </location>
</feature>
<feature type="compositionally biased region" description="Basic residues" evidence="1">
    <location>
        <begin position="38"/>
        <end position="58"/>
    </location>
</feature>
<reference evidence="2 3" key="1">
    <citation type="submission" date="2020-08" db="EMBL/GenBank/DDBJ databases">
        <title>Sequencing the genomes of 1000 actinobacteria strains.</title>
        <authorList>
            <person name="Klenk H.-P."/>
        </authorList>
    </citation>
    <scope>NUCLEOTIDE SEQUENCE [LARGE SCALE GENOMIC DNA]</scope>
    <source>
        <strain evidence="2 3">DSM 40129</strain>
    </source>
</reference>
<accession>A0AA89TTN4</accession>
<evidence type="ECO:0000313" key="3">
    <source>
        <dbReference type="Proteomes" id="UP000579531"/>
    </source>
</evidence>
<name>A0AA89TTN4_STRCU</name>
<feature type="compositionally biased region" description="Basic and acidic residues" evidence="1">
    <location>
        <begin position="15"/>
        <end position="28"/>
    </location>
</feature>
<comment type="caution">
    <text evidence="2">The sequence shown here is derived from an EMBL/GenBank/DDBJ whole genome shotgun (WGS) entry which is preliminary data.</text>
</comment>
<dbReference type="GeneID" id="93839464"/>
<dbReference type="RefSeq" id="WP_311240990.1">
    <property type="nucleotide sequence ID" value="NZ_BAABFE010000011.1"/>
</dbReference>
<dbReference type="EMBL" id="JACHLX010000001">
    <property type="protein sequence ID" value="MBB5812035.1"/>
    <property type="molecule type" value="Genomic_DNA"/>
</dbReference>
<proteinExistence type="predicted"/>
<dbReference type="AlphaFoldDB" id="A0AA89TTN4"/>
<dbReference type="Proteomes" id="UP000579531">
    <property type="component" value="Unassembled WGS sequence"/>
</dbReference>
<evidence type="ECO:0000256" key="1">
    <source>
        <dbReference type="SAM" id="MobiDB-lite"/>
    </source>
</evidence>
<evidence type="ECO:0000313" key="2">
    <source>
        <dbReference type="EMBL" id="MBB5812035.1"/>
    </source>
</evidence>
<sequence>MNSARRLRSAPQVAELKRRPGRELRIDGSARLAQPLRRPGRSTRSGRRPTYRRRHLAP</sequence>
<organism evidence="2 3">
    <name type="scientific">Streptomyces collinus</name>
    <dbReference type="NCBI Taxonomy" id="42684"/>
    <lineage>
        <taxon>Bacteria</taxon>
        <taxon>Bacillati</taxon>
        <taxon>Actinomycetota</taxon>
        <taxon>Actinomycetes</taxon>
        <taxon>Kitasatosporales</taxon>
        <taxon>Streptomycetaceae</taxon>
        <taxon>Streptomyces</taxon>
    </lineage>
</organism>
<keyword evidence="3" id="KW-1185">Reference proteome</keyword>